<dbReference type="EMBL" id="JOJR01000027">
    <property type="protein sequence ID" value="RCN50051.1"/>
    <property type="molecule type" value="Genomic_DNA"/>
</dbReference>
<dbReference type="InterPro" id="IPR036397">
    <property type="entry name" value="RNaseH_sf"/>
</dbReference>
<dbReference type="Proteomes" id="UP000252519">
    <property type="component" value="Unassembled WGS sequence"/>
</dbReference>
<keyword evidence="2" id="KW-1185">Reference proteome</keyword>
<evidence type="ECO:0000313" key="2">
    <source>
        <dbReference type="Proteomes" id="UP000252519"/>
    </source>
</evidence>
<reference evidence="1 2" key="1">
    <citation type="submission" date="2014-10" db="EMBL/GenBank/DDBJ databases">
        <title>Draft genome of the hookworm Ancylostoma caninum.</title>
        <authorList>
            <person name="Mitreva M."/>
        </authorList>
    </citation>
    <scope>NUCLEOTIDE SEQUENCE [LARGE SCALE GENOMIC DNA]</scope>
    <source>
        <strain evidence="1 2">Baltimore</strain>
    </source>
</reference>
<dbReference type="AlphaFoldDB" id="A0A368H0A5"/>
<evidence type="ECO:0000313" key="1">
    <source>
        <dbReference type="EMBL" id="RCN50051.1"/>
    </source>
</evidence>
<dbReference type="Gene3D" id="3.30.420.10">
    <property type="entry name" value="Ribonuclease H-like superfamily/Ribonuclease H"/>
    <property type="match status" value="1"/>
</dbReference>
<comment type="caution">
    <text evidence="1">The sequence shown here is derived from an EMBL/GenBank/DDBJ whole genome shotgun (WGS) entry which is preliminary data.</text>
</comment>
<protein>
    <recommendedName>
        <fullName evidence="3">Tc1-like transposase DDE domain-containing protein</fullName>
    </recommendedName>
</protein>
<gene>
    <name evidence="1" type="ORF">ANCCAN_03881</name>
</gene>
<dbReference type="STRING" id="29170.A0A368H0A5"/>
<evidence type="ECO:0008006" key="3">
    <source>
        <dbReference type="Google" id="ProtNLM"/>
    </source>
</evidence>
<proteinExistence type="predicted"/>
<organism evidence="1 2">
    <name type="scientific">Ancylostoma caninum</name>
    <name type="common">Dog hookworm</name>
    <dbReference type="NCBI Taxonomy" id="29170"/>
    <lineage>
        <taxon>Eukaryota</taxon>
        <taxon>Metazoa</taxon>
        <taxon>Ecdysozoa</taxon>
        <taxon>Nematoda</taxon>
        <taxon>Chromadorea</taxon>
        <taxon>Rhabditida</taxon>
        <taxon>Rhabditina</taxon>
        <taxon>Rhabditomorpha</taxon>
        <taxon>Strongyloidea</taxon>
        <taxon>Ancylostomatidae</taxon>
        <taxon>Ancylostomatinae</taxon>
        <taxon>Ancylostoma</taxon>
    </lineage>
</organism>
<dbReference type="GO" id="GO:0003676">
    <property type="term" value="F:nucleic acid binding"/>
    <property type="evidence" value="ECO:0007669"/>
    <property type="project" value="InterPro"/>
</dbReference>
<sequence length="77" mass="8841">MDWPACSPDANPMENIRGFLVRDVYAQCRTFTNTDELKDAIITAWHRLDVQLLKRLVESMPNRIFEITSKGGGPINY</sequence>
<dbReference type="OrthoDB" id="106945at2759"/>
<name>A0A368H0A5_ANCCA</name>
<accession>A0A368H0A5</accession>